<evidence type="ECO:0000256" key="1">
    <source>
        <dbReference type="SAM" id="MobiDB-lite"/>
    </source>
</evidence>
<dbReference type="EMBL" id="UZAI01002565">
    <property type="protein sequence ID" value="VDO72696.1"/>
    <property type="molecule type" value="Genomic_DNA"/>
</dbReference>
<dbReference type="AlphaFoldDB" id="A0A183LSE8"/>
<dbReference type="Proteomes" id="UP000277204">
    <property type="component" value="Unassembled WGS sequence"/>
</dbReference>
<organism evidence="2 3">
    <name type="scientific">Schistosoma margrebowiei</name>
    <dbReference type="NCBI Taxonomy" id="48269"/>
    <lineage>
        <taxon>Eukaryota</taxon>
        <taxon>Metazoa</taxon>
        <taxon>Spiralia</taxon>
        <taxon>Lophotrochozoa</taxon>
        <taxon>Platyhelminthes</taxon>
        <taxon>Trematoda</taxon>
        <taxon>Digenea</taxon>
        <taxon>Strigeidida</taxon>
        <taxon>Schistosomatoidea</taxon>
        <taxon>Schistosomatidae</taxon>
        <taxon>Schistosoma</taxon>
    </lineage>
</organism>
<reference evidence="2 3" key="1">
    <citation type="submission" date="2018-11" db="EMBL/GenBank/DDBJ databases">
        <authorList>
            <consortium name="Pathogen Informatics"/>
        </authorList>
    </citation>
    <scope>NUCLEOTIDE SEQUENCE [LARGE SCALE GENOMIC DNA]</scope>
    <source>
        <strain evidence="2 3">Zambia</strain>
    </source>
</reference>
<feature type="compositionally biased region" description="Polar residues" evidence="1">
    <location>
        <begin position="1"/>
        <end position="13"/>
    </location>
</feature>
<gene>
    <name evidence="2" type="ORF">SMRZ_LOCUS6723</name>
</gene>
<protein>
    <submittedName>
        <fullName evidence="2">Uncharacterized protein</fullName>
    </submittedName>
</protein>
<name>A0A183LSE8_9TREM</name>
<feature type="region of interest" description="Disordered" evidence="1">
    <location>
        <begin position="1"/>
        <end position="45"/>
    </location>
</feature>
<accession>A0A183LSE8</accession>
<feature type="region of interest" description="Disordered" evidence="1">
    <location>
        <begin position="55"/>
        <end position="74"/>
    </location>
</feature>
<sequence>MELKVTVNQQIQNLHHERQDGSTVRNRNSENHYNHKQSIDQQLSTQDTKCALTRYYQQQPTVEENKSASDRGWD</sequence>
<proteinExistence type="predicted"/>
<evidence type="ECO:0000313" key="3">
    <source>
        <dbReference type="Proteomes" id="UP000277204"/>
    </source>
</evidence>
<feature type="compositionally biased region" description="Basic and acidic residues" evidence="1">
    <location>
        <begin position="63"/>
        <end position="74"/>
    </location>
</feature>
<evidence type="ECO:0000313" key="2">
    <source>
        <dbReference type="EMBL" id="VDO72696.1"/>
    </source>
</evidence>
<keyword evidence="3" id="KW-1185">Reference proteome</keyword>